<proteinExistence type="inferred from homology"/>
<evidence type="ECO:0000256" key="3">
    <source>
        <dbReference type="ARBA" id="ARBA00022857"/>
    </source>
</evidence>
<dbReference type="GO" id="GO:0006729">
    <property type="term" value="P:tetrahydrobiopterin biosynthetic process"/>
    <property type="evidence" value="ECO:0007669"/>
    <property type="project" value="TreeGrafter"/>
</dbReference>
<reference evidence="6" key="1">
    <citation type="journal article" date="2015" name="Genome Announc.">
        <title>Draft Genome Sequence of Bacteroidales Strain TBC1, a Novel Isolate from a Methanogenic Wastewater Treatment System.</title>
        <authorList>
            <person name="Tourlousse D.M."/>
            <person name="Matsuura N."/>
            <person name="Sun L."/>
            <person name="Toyonaga M."/>
            <person name="Kuroda K."/>
            <person name="Ohashi A."/>
            <person name="Cruz R."/>
            <person name="Yamaguchi T."/>
            <person name="Sekiguchi Y."/>
        </authorList>
    </citation>
    <scope>NUCLEOTIDE SEQUENCE [LARGE SCALE GENOMIC DNA]</scope>
    <source>
        <strain evidence="6">TBC1</strain>
    </source>
</reference>
<keyword evidence="3" id="KW-0521">NADP</keyword>
<sequence>MNAYIITGTSSGIGSSLARNLLSGREGVISISRNENTSLNRLAETNNSFFRHFTFDLSQTDKLPELMDSIFKSLQDVNPERISLINNAGTIEPIGPSGKMDATRIEIHHKTNLIAPAVLINEFIRFTRPLKISKSILNISSGAAHNPYAGWSNYCASKAGLDMLTKSIAIEQSSEEFPVRIISLAPGIVETPMQEKIRATSAGQFPMRNKFIDLYNNHRLSNPDEVAGKIIPLIFSDHPASGTFSDLRNL</sequence>
<name>A0A0S7C2F0_9BACT</name>
<evidence type="ECO:0000256" key="1">
    <source>
        <dbReference type="ARBA" id="ARBA00004496"/>
    </source>
</evidence>
<dbReference type="Proteomes" id="UP000053091">
    <property type="component" value="Unassembled WGS sequence"/>
</dbReference>
<dbReference type="AlphaFoldDB" id="A0A0S7C2F0"/>
<evidence type="ECO:0000256" key="2">
    <source>
        <dbReference type="ARBA" id="ARBA00022490"/>
    </source>
</evidence>
<dbReference type="NCBIfam" id="NF005381">
    <property type="entry name" value="PRK06924.1"/>
    <property type="match status" value="1"/>
</dbReference>
<dbReference type="PRINTS" id="PR00080">
    <property type="entry name" value="SDRFAMILY"/>
</dbReference>
<dbReference type="GO" id="GO:0005737">
    <property type="term" value="C:cytoplasm"/>
    <property type="evidence" value="ECO:0007669"/>
    <property type="project" value="UniProtKB-SubCell"/>
</dbReference>
<dbReference type="PROSITE" id="PS00061">
    <property type="entry name" value="ADH_SHORT"/>
    <property type="match status" value="1"/>
</dbReference>
<accession>A0A0S7C2F0</accession>
<dbReference type="InterPro" id="IPR051721">
    <property type="entry name" value="Biopterin_syn/organic_redct"/>
</dbReference>
<protein>
    <submittedName>
        <fullName evidence="6">NAD(P)-dependent dehydrogenase, short-chain alcohol dehydrogenase family</fullName>
    </submittedName>
</protein>
<dbReference type="GO" id="GO:0004757">
    <property type="term" value="F:sepiapterin reductase (NADP+) activity"/>
    <property type="evidence" value="ECO:0007669"/>
    <property type="project" value="TreeGrafter"/>
</dbReference>
<evidence type="ECO:0000256" key="4">
    <source>
        <dbReference type="ARBA" id="ARBA00023002"/>
    </source>
</evidence>
<gene>
    <name evidence="6" type="ORF">TBC1_12847</name>
</gene>
<dbReference type="PANTHER" id="PTHR44085:SF2">
    <property type="entry name" value="SEPIAPTERIN REDUCTASE"/>
    <property type="match status" value="1"/>
</dbReference>
<dbReference type="RefSeq" id="WP_172668923.1">
    <property type="nucleotide sequence ID" value="NZ_DF968183.1"/>
</dbReference>
<comment type="similarity">
    <text evidence="5">Belongs to the short-chain dehydrogenases/reductases (SDR) family.</text>
</comment>
<dbReference type="Gene3D" id="3.40.50.720">
    <property type="entry name" value="NAD(P)-binding Rossmann-like Domain"/>
    <property type="match status" value="1"/>
</dbReference>
<dbReference type="STRING" id="1678841.TBC1_12847"/>
<dbReference type="Pfam" id="PF00106">
    <property type="entry name" value="adh_short"/>
    <property type="match status" value="1"/>
</dbReference>
<dbReference type="SUPFAM" id="SSF51735">
    <property type="entry name" value="NAD(P)-binding Rossmann-fold domains"/>
    <property type="match status" value="1"/>
</dbReference>
<dbReference type="InterPro" id="IPR002347">
    <property type="entry name" value="SDR_fam"/>
</dbReference>
<organism evidence="6">
    <name type="scientific">Lentimicrobium saccharophilum</name>
    <dbReference type="NCBI Taxonomy" id="1678841"/>
    <lineage>
        <taxon>Bacteria</taxon>
        <taxon>Pseudomonadati</taxon>
        <taxon>Bacteroidota</taxon>
        <taxon>Bacteroidia</taxon>
        <taxon>Bacteroidales</taxon>
        <taxon>Lentimicrobiaceae</taxon>
        <taxon>Lentimicrobium</taxon>
    </lineage>
</organism>
<keyword evidence="7" id="KW-1185">Reference proteome</keyword>
<evidence type="ECO:0000256" key="5">
    <source>
        <dbReference type="RuleBase" id="RU000363"/>
    </source>
</evidence>
<dbReference type="InterPro" id="IPR036291">
    <property type="entry name" value="NAD(P)-bd_dom_sf"/>
</dbReference>
<dbReference type="PANTHER" id="PTHR44085">
    <property type="entry name" value="SEPIAPTERIN REDUCTASE"/>
    <property type="match status" value="1"/>
</dbReference>
<evidence type="ECO:0000313" key="7">
    <source>
        <dbReference type="Proteomes" id="UP000053091"/>
    </source>
</evidence>
<keyword evidence="2" id="KW-0963">Cytoplasm</keyword>
<evidence type="ECO:0000313" key="6">
    <source>
        <dbReference type="EMBL" id="GAP45031.1"/>
    </source>
</evidence>
<dbReference type="PATRIC" id="fig|1678841.3.peg.3606"/>
<comment type="subcellular location">
    <subcellularLocation>
        <location evidence="1">Cytoplasm</location>
    </subcellularLocation>
</comment>
<dbReference type="InterPro" id="IPR020904">
    <property type="entry name" value="Sc_DH/Rdtase_CS"/>
</dbReference>
<dbReference type="EMBL" id="DF968183">
    <property type="protein sequence ID" value="GAP45031.1"/>
    <property type="molecule type" value="Genomic_DNA"/>
</dbReference>
<dbReference type="PRINTS" id="PR00081">
    <property type="entry name" value="GDHRDH"/>
</dbReference>
<keyword evidence="4" id="KW-0560">Oxidoreductase</keyword>